<reference evidence="1 2" key="1">
    <citation type="journal article" date="2022" name="Int. J. Syst. Evol. Microbiol.">
        <title>Miniphocaeibacter halophilus sp. nov., an ammonium-tolerant acetate-producing bacterium isolated from a biogas system.</title>
        <authorList>
            <person name="Schnurer A."/>
            <person name="Singh A."/>
            <person name="Bi S."/>
            <person name="Qiao W."/>
            <person name="Westerholm M."/>
        </authorList>
    </citation>
    <scope>NUCLEOTIDE SEQUENCE [LARGE SCALE GENOMIC DNA]</scope>
    <source>
        <strain evidence="1 2">AMB_01</strain>
    </source>
</reference>
<dbReference type="EMBL" id="CP066744">
    <property type="protein sequence ID" value="QQK07838.1"/>
    <property type="molecule type" value="Genomic_DNA"/>
</dbReference>
<proteinExistence type="predicted"/>
<name>A0AC61N398_9FIRM</name>
<keyword evidence="2" id="KW-1185">Reference proteome</keyword>
<evidence type="ECO:0000313" key="1">
    <source>
        <dbReference type="EMBL" id="QQK07838.1"/>
    </source>
</evidence>
<evidence type="ECO:0000313" key="2">
    <source>
        <dbReference type="Proteomes" id="UP000595814"/>
    </source>
</evidence>
<dbReference type="Proteomes" id="UP000595814">
    <property type="component" value="Chromosome"/>
</dbReference>
<protein>
    <submittedName>
        <fullName evidence="1">Cell wall-binding repeat-containing protein</fullName>
    </submittedName>
</protein>
<organism evidence="1 2">
    <name type="scientific">Miniphocaeibacter halophilus</name>
    <dbReference type="NCBI Taxonomy" id="2931922"/>
    <lineage>
        <taxon>Bacteria</taxon>
        <taxon>Bacillati</taxon>
        <taxon>Bacillota</taxon>
        <taxon>Tissierellia</taxon>
        <taxon>Tissierellales</taxon>
        <taxon>Peptoniphilaceae</taxon>
        <taxon>Miniphocaeibacter</taxon>
    </lineage>
</organism>
<sequence length="759" mass="81587">MNNLLKRFFSVFLMTVLTFSTIAVSIGNGGTSYASSSNSVSISRNEIVKNNVVYLNSTKNNNINASSTISYVDNNGEELKFSPVYNDDTETYYFEVLINKAGNWKVKEHNIEGITNIDELDITVHDTLNDMTGSSTGYVYTSAITGNSNISGENLEQILSQLIGLNRNGNYSEVKVTIGNGNSSGIFYIDFDGVSSSINIPSNIYLEAGNYTLTIEVDGYSTTENIVLTTDYTNVEDINYDESPQLRSLSSTSKLSSDFYVKRYSGNDRYATAVEISKSKFSTAENIILVNGDSVNEILSAASLAKQKNAPILLTKADTLNNYSEAEINRLKAKNIFIVGSEKEIGKGIETKLQNNGKVVTRLTGSNIYKTAISVAKQLSSFNTVIVSSSSSYSDSLSAAALSASKGYPILYVENSSIPNDTLNYIKSSNCSVILVGGPATISNSVQDKLKAESKSVTRVHGANRYGTSINLAKNYFSSTSIINLATGNTFADSLSGASVAGLNNSPVVLVEGNSVSADLKGYITSSKAKTINIYGGPASVSKEYENSVQKTLNEIYNSSSIQGSNTSVKILLDPGHGAGSSHNRGYVGPRWKNEGDGNYYFSLLLKKELEAYGIQVGTTRASIGKDPSLASRGQSAKGYDLFISLHTNALNGSAKGVEIYEDVNARATSLATNLTKTISSTLGTSNRGVKYRYYGANTSGVNPKSNYYGVLRNNAAPAGMLIEHCFHDNLADVTKYESKAETLAKNMASTIASYYGVK</sequence>
<gene>
    <name evidence="1" type="ORF">JFY71_11260</name>
</gene>
<accession>A0AC61N398</accession>